<dbReference type="PRINTS" id="PR00081">
    <property type="entry name" value="GDHRDH"/>
</dbReference>
<dbReference type="PANTHER" id="PTHR43943">
    <property type="entry name" value="DEHYDROGENASE/REDUCTASE (SDR FAMILY) MEMBER 4"/>
    <property type="match status" value="1"/>
</dbReference>
<comment type="similarity">
    <text evidence="1">Belongs to the short-chain dehydrogenases/reductases (SDR) family.</text>
</comment>
<dbReference type="RefSeq" id="WP_344017936.1">
    <property type="nucleotide sequence ID" value="NZ_BAAAJK010000001.1"/>
</dbReference>
<dbReference type="SUPFAM" id="SSF51735">
    <property type="entry name" value="NAD(P)-binding Rossmann-fold domains"/>
    <property type="match status" value="1"/>
</dbReference>
<accession>A0ABP4IAD7</accession>
<evidence type="ECO:0000313" key="3">
    <source>
        <dbReference type="Proteomes" id="UP001501414"/>
    </source>
</evidence>
<proteinExistence type="inferred from homology"/>
<dbReference type="NCBIfam" id="NF005559">
    <property type="entry name" value="PRK07231.1"/>
    <property type="match status" value="1"/>
</dbReference>
<evidence type="ECO:0000313" key="2">
    <source>
        <dbReference type="EMBL" id="GAA1380573.1"/>
    </source>
</evidence>
<name>A0ABP4IAD7_9PSEU</name>
<dbReference type="InterPro" id="IPR036291">
    <property type="entry name" value="NAD(P)-bd_dom_sf"/>
</dbReference>
<evidence type="ECO:0000256" key="1">
    <source>
        <dbReference type="ARBA" id="ARBA00006484"/>
    </source>
</evidence>
<sequence length="258" mass="26049">MAADLTGRVAVVTGASRGIGLAAATALHAAGGTVVLTARTGEAAAAAAASVGPRALGIGAHVADADAARACIDRVLAEFGRIDVLVNNAGTNPAHGPVLRQDHARFAKTMEVNLWAPILWTRLAVDAWMGAHGGAVVNTASTGGLAVAHDIGVYNVSKAALIHLTRQLAIELAPAVRVNAVAPGVVRTRLSEALWREQPGPVTDRTPLGRLGEPADVGTAIAFLASPDASWITGETIVVDGGQTIGSGAAAERLSVRA</sequence>
<dbReference type="PROSITE" id="PS00061">
    <property type="entry name" value="ADH_SHORT"/>
    <property type="match status" value="1"/>
</dbReference>
<dbReference type="PANTHER" id="PTHR43943:SF2">
    <property type="entry name" value="DEHYDROGENASE_REDUCTASE 4"/>
    <property type="match status" value="1"/>
</dbReference>
<dbReference type="InterPro" id="IPR002347">
    <property type="entry name" value="SDR_fam"/>
</dbReference>
<gene>
    <name evidence="2" type="ORF">GCM10009613_05150</name>
</gene>
<dbReference type="EMBL" id="BAAAJK010000001">
    <property type="protein sequence ID" value="GAA1380573.1"/>
    <property type="molecule type" value="Genomic_DNA"/>
</dbReference>
<dbReference type="InterPro" id="IPR020904">
    <property type="entry name" value="Sc_DH/Rdtase_CS"/>
</dbReference>
<comment type="caution">
    <text evidence="2">The sequence shown here is derived from an EMBL/GenBank/DDBJ whole genome shotgun (WGS) entry which is preliminary data.</text>
</comment>
<reference evidence="3" key="1">
    <citation type="journal article" date="2019" name="Int. J. Syst. Evol. Microbiol.">
        <title>The Global Catalogue of Microorganisms (GCM) 10K type strain sequencing project: providing services to taxonomists for standard genome sequencing and annotation.</title>
        <authorList>
            <consortium name="The Broad Institute Genomics Platform"/>
            <consortium name="The Broad Institute Genome Sequencing Center for Infectious Disease"/>
            <person name="Wu L."/>
            <person name="Ma J."/>
        </authorList>
    </citation>
    <scope>NUCLEOTIDE SEQUENCE [LARGE SCALE GENOMIC DNA]</scope>
    <source>
        <strain evidence="3">JCM 11896</strain>
    </source>
</reference>
<protein>
    <submittedName>
        <fullName evidence="2">SDR family oxidoreductase</fullName>
    </submittedName>
</protein>
<dbReference type="PRINTS" id="PR00080">
    <property type="entry name" value="SDRFAMILY"/>
</dbReference>
<dbReference type="Proteomes" id="UP001501414">
    <property type="component" value="Unassembled WGS sequence"/>
</dbReference>
<dbReference type="Pfam" id="PF13561">
    <property type="entry name" value="adh_short_C2"/>
    <property type="match status" value="1"/>
</dbReference>
<dbReference type="Gene3D" id="3.40.50.720">
    <property type="entry name" value="NAD(P)-binding Rossmann-like Domain"/>
    <property type="match status" value="1"/>
</dbReference>
<keyword evidence="3" id="KW-1185">Reference proteome</keyword>
<dbReference type="CDD" id="cd05233">
    <property type="entry name" value="SDR_c"/>
    <property type="match status" value="1"/>
</dbReference>
<organism evidence="2 3">
    <name type="scientific">Pseudonocardia kongjuensis</name>
    <dbReference type="NCBI Taxonomy" id="102227"/>
    <lineage>
        <taxon>Bacteria</taxon>
        <taxon>Bacillati</taxon>
        <taxon>Actinomycetota</taxon>
        <taxon>Actinomycetes</taxon>
        <taxon>Pseudonocardiales</taxon>
        <taxon>Pseudonocardiaceae</taxon>
        <taxon>Pseudonocardia</taxon>
    </lineage>
</organism>